<feature type="transmembrane region" description="Helical" evidence="1">
    <location>
        <begin position="94"/>
        <end position="119"/>
    </location>
</feature>
<dbReference type="AlphaFoldDB" id="A0A1E3ANM6"/>
<comment type="caution">
    <text evidence="2">The sequence shown here is derived from an EMBL/GenBank/DDBJ whole genome shotgun (WGS) entry which is preliminary data.</text>
</comment>
<reference evidence="2 3" key="1">
    <citation type="submission" date="2016-07" db="EMBL/GenBank/DDBJ databases">
        <title>Characterization of isolates of Eisenbergiella tayi derived from blood cultures, using whole genome sequencing.</title>
        <authorList>
            <person name="Burdz T."/>
            <person name="Wiebe D."/>
            <person name="Huynh C."/>
            <person name="Bernard K."/>
        </authorList>
    </citation>
    <scope>NUCLEOTIDE SEQUENCE [LARGE SCALE GENOMIC DNA]</scope>
    <source>
        <strain evidence="2 3">NML 120489</strain>
    </source>
</reference>
<protein>
    <recommendedName>
        <fullName evidence="4">Energy-coupling factor transport system substrate-specific component</fullName>
    </recommendedName>
</protein>
<keyword evidence="1" id="KW-0812">Transmembrane</keyword>
<dbReference type="GeneID" id="93301686"/>
<keyword evidence="1" id="KW-0472">Membrane</keyword>
<dbReference type="EMBL" id="MCGI01000004">
    <property type="protein sequence ID" value="ODM10323.1"/>
    <property type="molecule type" value="Genomic_DNA"/>
</dbReference>
<keyword evidence="1" id="KW-1133">Transmembrane helix</keyword>
<name>A0A1E3ANM6_9FIRM</name>
<accession>A0A1E3ANM6</accession>
<feature type="transmembrane region" description="Helical" evidence="1">
    <location>
        <begin position="125"/>
        <end position="151"/>
    </location>
</feature>
<dbReference type="RefSeq" id="WP_069158506.1">
    <property type="nucleotide sequence ID" value="NZ_DBFYTC010000135.1"/>
</dbReference>
<evidence type="ECO:0000313" key="2">
    <source>
        <dbReference type="EMBL" id="ODM10323.1"/>
    </source>
</evidence>
<evidence type="ECO:0008006" key="4">
    <source>
        <dbReference type="Google" id="ProtNLM"/>
    </source>
</evidence>
<feature type="transmembrane region" description="Helical" evidence="1">
    <location>
        <begin position="51"/>
        <end position="73"/>
    </location>
</feature>
<proteinExistence type="predicted"/>
<evidence type="ECO:0000313" key="3">
    <source>
        <dbReference type="Proteomes" id="UP000095003"/>
    </source>
</evidence>
<evidence type="ECO:0000256" key="1">
    <source>
        <dbReference type="SAM" id="Phobius"/>
    </source>
</evidence>
<gene>
    <name evidence="2" type="ORF">BEH84_04695</name>
</gene>
<sequence>MAGLKVKETALLALLSAILLIGQIALGFLPNIEVVTLLIMVYSIVFRKKVFFIIYVFVLAEGLVYGFGIWWFNYLYVWSIQAVINLLFRKQKSVVFWSILSGFYGITFGALCSLPYFAIGGPSAAFAYWVSGLAYDIPHCIGNVALCLVLFRPLVYILRKSCREINVCVD</sequence>
<dbReference type="Proteomes" id="UP000095003">
    <property type="component" value="Unassembled WGS sequence"/>
</dbReference>
<organism evidence="2 3">
    <name type="scientific">Eisenbergiella tayi</name>
    <dbReference type="NCBI Taxonomy" id="1432052"/>
    <lineage>
        <taxon>Bacteria</taxon>
        <taxon>Bacillati</taxon>
        <taxon>Bacillota</taxon>
        <taxon>Clostridia</taxon>
        <taxon>Lachnospirales</taxon>
        <taxon>Lachnospiraceae</taxon>
        <taxon>Eisenbergiella</taxon>
    </lineage>
</organism>